<evidence type="ECO:0000313" key="17">
    <source>
        <dbReference type="Proteomes" id="UP000019222"/>
    </source>
</evidence>
<dbReference type="GO" id="GO:0020037">
    <property type="term" value="F:heme binding"/>
    <property type="evidence" value="ECO:0007669"/>
    <property type="project" value="InterPro"/>
</dbReference>
<evidence type="ECO:0000256" key="6">
    <source>
        <dbReference type="ARBA" id="ARBA00023002"/>
    </source>
</evidence>
<evidence type="ECO:0000256" key="9">
    <source>
        <dbReference type="ARBA" id="ARBA00025737"/>
    </source>
</evidence>
<dbReference type="NCBIfam" id="TIGR01409">
    <property type="entry name" value="TAT_signal_seq"/>
    <property type="match status" value="1"/>
</dbReference>
<keyword evidence="3 13" id="KW-0349">Heme</keyword>
<evidence type="ECO:0000259" key="14">
    <source>
        <dbReference type="Pfam" id="PF04261"/>
    </source>
</evidence>
<evidence type="ECO:0000256" key="5">
    <source>
        <dbReference type="ARBA" id="ARBA00022729"/>
    </source>
</evidence>
<dbReference type="NCBIfam" id="TIGR01412">
    <property type="entry name" value="tat_substr_1"/>
    <property type="match status" value="1"/>
</dbReference>
<evidence type="ECO:0000256" key="7">
    <source>
        <dbReference type="ARBA" id="ARBA00023004"/>
    </source>
</evidence>
<evidence type="ECO:0000256" key="4">
    <source>
        <dbReference type="ARBA" id="ARBA00022723"/>
    </source>
</evidence>
<dbReference type="Proteomes" id="UP000019222">
    <property type="component" value="Chromosome"/>
</dbReference>
<keyword evidence="2 13" id="KW-0575">Peroxidase</keyword>
<protein>
    <recommendedName>
        <fullName evidence="10 13">Deferrochelatase</fullName>
        <ecNumber evidence="13">1.11.1.-</ecNumber>
    </recommendedName>
    <alternativeName>
        <fullName evidence="11 13">Peroxidase EfeB</fullName>
    </alternativeName>
</protein>
<dbReference type="AlphaFoldDB" id="W5Y4V9"/>
<dbReference type="PROSITE" id="PS51318">
    <property type="entry name" value="TAT"/>
    <property type="match status" value="1"/>
</dbReference>
<comment type="similarity">
    <text evidence="9 13">Belongs to the DyP-type peroxidase family.</text>
</comment>
<dbReference type="RefSeq" id="WP_025251606.1">
    <property type="nucleotide sequence ID" value="NZ_CP004353.1"/>
</dbReference>
<comment type="catalytic activity">
    <reaction evidence="12">
        <text>heme b + 2 H(+) = protoporphyrin IX + Fe(2+)</text>
        <dbReference type="Rhea" id="RHEA:22584"/>
        <dbReference type="ChEBI" id="CHEBI:15378"/>
        <dbReference type="ChEBI" id="CHEBI:29033"/>
        <dbReference type="ChEBI" id="CHEBI:57306"/>
        <dbReference type="ChEBI" id="CHEBI:60344"/>
        <dbReference type="EC" id="4.98.1.1"/>
    </reaction>
    <physiologicalReaction direction="left-to-right" evidence="12">
        <dbReference type="Rhea" id="RHEA:22585"/>
    </physiologicalReaction>
</comment>
<keyword evidence="4 13" id="KW-0479">Metal-binding</keyword>
<accession>W5Y4V9</accession>
<keyword evidence="7 13" id="KW-0408">Iron</keyword>
<evidence type="ECO:0000256" key="11">
    <source>
        <dbReference type="ARBA" id="ARBA00033775"/>
    </source>
</evidence>
<evidence type="ECO:0000259" key="15">
    <source>
        <dbReference type="Pfam" id="PF20628"/>
    </source>
</evidence>
<evidence type="ECO:0000256" key="2">
    <source>
        <dbReference type="ARBA" id="ARBA00022559"/>
    </source>
</evidence>
<feature type="domain" description="Dyp-type peroxidase C-terminal" evidence="15">
    <location>
        <begin position="212"/>
        <end position="393"/>
    </location>
</feature>
<dbReference type="InterPro" id="IPR006311">
    <property type="entry name" value="TAT_signal"/>
</dbReference>
<dbReference type="InterPro" id="IPR006313">
    <property type="entry name" value="EfeB/EfeN"/>
</dbReference>
<dbReference type="STRING" id="1224164.B843_00685"/>
<dbReference type="NCBIfam" id="TIGR01413">
    <property type="entry name" value="Dyp_perox_fam"/>
    <property type="match status" value="1"/>
</dbReference>
<dbReference type="GO" id="GO:0033212">
    <property type="term" value="P:iron import into cell"/>
    <property type="evidence" value="ECO:0007669"/>
    <property type="project" value="InterPro"/>
</dbReference>
<proteinExistence type="inferred from homology"/>
<comment type="subcellular location">
    <subcellularLocation>
        <location evidence="1">Cell envelope</location>
    </subcellularLocation>
</comment>
<dbReference type="GO" id="GO:0005829">
    <property type="term" value="C:cytosol"/>
    <property type="evidence" value="ECO:0007669"/>
    <property type="project" value="TreeGrafter"/>
</dbReference>
<evidence type="ECO:0000256" key="10">
    <source>
        <dbReference type="ARBA" id="ARBA00033771"/>
    </source>
</evidence>
<evidence type="ECO:0000256" key="1">
    <source>
        <dbReference type="ARBA" id="ARBA00004196"/>
    </source>
</evidence>
<dbReference type="PROSITE" id="PS51257">
    <property type="entry name" value="PROKAR_LIPOPROTEIN"/>
    <property type="match status" value="1"/>
</dbReference>
<dbReference type="KEGG" id="cvt:B843_00685"/>
<dbReference type="GO" id="GO:0004601">
    <property type="term" value="F:peroxidase activity"/>
    <property type="evidence" value="ECO:0007669"/>
    <property type="project" value="UniProtKB-KW"/>
</dbReference>
<dbReference type="GO" id="GO:0004325">
    <property type="term" value="F:ferrochelatase activity"/>
    <property type="evidence" value="ECO:0007669"/>
    <property type="project" value="UniProtKB-EC"/>
</dbReference>
<dbReference type="PANTHER" id="PTHR30521:SF4">
    <property type="entry name" value="DEFERROCHELATASE"/>
    <property type="match status" value="1"/>
</dbReference>
<dbReference type="InterPro" id="IPR019546">
    <property type="entry name" value="TAT_signal_bac_arc"/>
</dbReference>
<comment type="function">
    <text evidence="13">Involved in the recovery of exogenous heme iron. Extracts iron from heme while preserving the protoporphyrin ring intact.</text>
</comment>
<keyword evidence="6 13" id="KW-0560">Oxidoreductase</keyword>
<dbReference type="eggNOG" id="COG2837">
    <property type="taxonomic scope" value="Bacteria"/>
</dbReference>
<evidence type="ECO:0000313" key="16">
    <source>
        <dbReference type="EMBL" id="AHI21533.1"/>
    </source>
</evidence>
<evidence type="ECO:0000256" key="8">
    <source>
        <dbReference type="ARBA" id="ARBA00023239"/>
    </source>
</evidence>
<feature type="chain" id="PRO_5039761429" description="Deferrochelatase" evidence="13">
    <location>
        <begin position="26"/>
        <end position="406"/>
    </location>
</feature>
<dbReference type="GO" id="GO:0030313">
    <property type="term" value="C:cell envelope"/>
    <property type="evidence" value="ECO:0007669"/>
    <property type="project" value="UniProtKB-SubCell"/>
</dbReference>
<keyword evidence="17" id="KW-1185">Reference proteome</keyword>
<dbReference type="EC" id="1.11.1.-" evidence="13"/>
<dbReference type="PATRIC" id="fig|1224164.3.peg.137"/>
<dbReference type="GO" id="GO:0046872">
    <property type="term" value="F:metal ion binding"/>
    <property type="evidence" value="ECO:0007669"/>
    <property type="project" value="UniProtKB-KW"/>
</dbReference>
<feature type="signal peptide" evidence="13">
    <location>
        <begin position="1"/>
        <end position="25"/>
    </location>
</feature>
<organism evidence="16 17">
    <name type="scientific">Corynebacterium vitaeruminis DSM 20294</name>
    <dbReference type="NCBI Taxonomy" id="1224164"/>
    <lineage>
        <taxon>Bacteria</taxon>
        <taxon>Bacillati</taxon>
        <taxon>Actinomycetota</taxon>
        <taxon>Actinomycetes</taxon>
        <taxon>Mycobacteriales</taxon>
        <taxon>Corynebacteriaceae</taxon>
        <taxon>Corynebacterium</taxon>
    </lineage>
</organism>
<dbReference type="EMBL" id="CP004353">
    <property type="protein sequence ID" value="AHI21533.1"/>
    <property type="molecule type" value="Genomic_DNA"/>
</dbReference>
<dbReference type="Pfam" id="PF20628">
    <property type="entry name" value="Dyp_perox_C"/>
    <property type="match status" value="1"/>
</dbReference>
<dbReference type="InterPro" id="IPR006314">
    <property type="entry name" value="Dyp_peroxidase"/>
</dbReference>
<sequence>MISRRTFLTGLGAGVGSLAAGSALSACGTDKAAASDIVEFHGEHQAGITTAQQDRLHFASFDVTTTDREELKKLLQTWTDMARRMTRGETSVDGGMEDVDQAQVPGDTGEAFDLSAKNLTVTVGFGPSLFDDRFGLKDKKPAELNDLPHFSGDVTDAAISGGDLCIQACADDPQVAVHAVRNMARAGVGLVKIRWSQLGFGHASATTRDQQTPRNLFGFKDGTNNIKAEDQDLVDEHIWVSGTDSWHDGGTFLIARRIRMLIENWDRQVLSDQEATFGRKKVSGAPLGRDDEFDDLPLDEYSGTTGPVVPLTAHARLASHQENSGARMLRRAYNFTDGTDGYGHLNAGLFFIAMVASPQKDFIPIQSKLAKSDKLNEYVRYESSSIFAIPPGVADENDFFGSSLFA</sequence>
<dbReference type="HOGENOM" id="CLU_039488_2_0_11"/>
<comment type="cofactor">
    <cofactor evidence="13">
        <name>heme b</name>
        <dbReference type="ChEBI" id="CHEBI:60344"/>
    </cofactor>
    <text evidence="13">Binds 1 heme b (iron(II)-protoporphyrin IX) group non-covalently per subunit.</text>
</comment>
<keyword evidence="5 13" id="KW-0732">Signal</keyword>
<dbReference type="InterPro" id="IPR048327">
    <property type="entry name" value="Dyp_perox_N"/>
</dbReference>
<evidence type="ECO:0000256" key="13">
    <source>
        <dbReference type="RuleBase" id="RU365017"/>
    </source>
</evidence>
<dbReference type="Pfam" id="PF04261">
    <property type="entry name" value="Dyp_perox_N"/>
    <property type="match status" value="1"/>
</dbReference>
<evidence type="ECO:0000256" key="12">
    <source>
        <dbReference type="ARBA" id="ARBA00048856"/>
    </source>
</evidence>
<dbReference type="InterPro" id="IPR048328">
    <property type="entry name" value="Dyp_perox_C"/>
</dbReference>
<name>W5Y4V9_9CORY</name>
<evidence type="ECO:0000256" key="3">
    <source>
        <dbReference type="ARBA" id="ARBA00022617"/>
    </source>
</evidence>
<reference evidence="16 17" key="1">
    <citation type="submission" date="2013-02" db="EMBL/GenBank/DDBJ databases">
        <title>The complete genome sequence of Corynebacterium vitaeruminis DSM 20294.</title>
        <authorList>
            <person name="Ruckert C."/>
            <person name="Albersmeier A."/>
            <person name="Kalinowski J."/>
        </authorList>
    </citation>
    <scope>NUCLEOTIDE SEQUENCE [LARGE SCALE GENOMIC DNA]</scope>
    <source>
        <strain evidence="17">ATCC 10234</strain>
    </source>
</reference>
<gene>
    <name evidence="16" type="ORF">B843_00685</name>
</gene>
<dbReference type="InterPro" id="IPR011008">
    <property type="entry name" value="Dimeric_a/b-barrel"/>
</dbReference>
<dbReference type="SUPFAM" id="SSF54909">
    <property type="entry name" value="Dimeric alpha+beta barrel"/>
    <property type="match status" value="1"/>
</dbReference>
<dbReference type="PROSITE" id="PS51404">
    <property type="entry name" value="DYP_PEROXIDASE"/>
    <property type="match status" value="1"/>
</dbReference>
<feature type="domain" description="Dyp-type peroxidase N-terminal" evidence="14">
    <location>
        <begin position="45"/>
        <end position="200"/>
    </location>
</feature>
<keyword evidence="8" id="KW-0456">Lyase</keyword>
<dbReference type="PANTHER" id="PTHR30521">
    <property type="entry name" value="DEFERROCHELATASE/PEROXIDASE"/>
    <property type="match status" value="1"/>
</dbReference>